<feature type="binding site" evidence="3">
    <location>
        <position position="344"/>
    </location>
    <ligand>
        <name>CTP</name>
        <dbReference type="ChEBI" id="CHEBI:37563"/>
    </ligand>
</feature>
<evidence type="ECO:0000313" key="7">
    <source>
        <dbReference type="EMBL" id="EAM48324.1"/>
    </source>
</evidence>
<reference evidence="7" key="2">
    <citation type="submission" date="2005-06" db="EMBL/GenBank/DDBJ databases">
        <title>Sequencing of the draft genome and assembly of Crocosphaera watsonii WH 8501.</title>
        <authorList>
            <consortium name="US DOE Joint Genome Institute (JGI-PGF)"/>
            <person name="Copeland A."/>
            <person name="Lucas S."/>
            <person name="Lapidus A."/>
            <person name="Barry K."/>
            <person name="Detter C."/>
            <person name="Glavina T."/>
            <person name="Hammon N."/>
            <person name="Israni S."/>
            <person name="Pitluck S."/>
            <person name="Richardson P."/>
        </authorList>
    </citation>
    <scope>NUCLEOTIDE SEQUENCE [LARGE SCALE GENOMIC DNA]</scope>
    <source>
        <strain evidence="7">WH 8501</strain>
    </source>
</reference>
<accession>Q4BWP5</accession>
<keyword evidence="3 4" id="KW-0436">Ligase</keyword>
<feature type="domain" description="DNA/pantothenate metabolism flavoprotein C-terminal" evidence="6">
    <location>
        <begin position="190"/>
        <end position="400"/>
    </location>
</feature>
<keyword evidence="3 4" id="KW-0288">FMN</keyword>
<dbReference type="GO" id="GO:0046872">
    <property type="term" value="F:metal ion binding"/>
    <property type="evidence" value="ECO:0007669"/>
    <property type="project" value="UniProtKB-KW"/>
</dbReference>
<dbReference type="EC" id="6.3.2.5" evidence="3"/>
<feature type="domain" description="Flavoprotein" evidence="5">
    <location>
        <begin position="5"/>
        <end position="178"/>
    </location>
</feature>
<dbReference type="GO" id="GO:0071513">
    <property type="term" value="C:phosphopantothenoylcysteine decarboxylase complex"/>
    <property type="evidence" value="ECO:0007669"/>
    <property type="project" value="TreeGrafter"/>
</dbReference>
<evidence type="ECO:0000256" key="2">
    <source>
        <dbReference type="ARBA" id="ARBA00023239"/>
    </source>
</evidence>
<dbReference type="UniPathway" id="UPA00241">
    <property type="reaction ID" value="UER00353"/>
</dbReference>
<dbReference type="GO" id="GO:0010181">
    <property type="term" value="F:FMN binding"/>
    <property type="evidence" value="ECO:0007669"/>
    <property type="project" value="UniProtKB-UniRule"/>
</dbReference>
<comment type="caution">
    <text evidence="3">Lacks conserved residue(s) required for the propagation of feature annotation.</text>
</comment>
<feature type="binding site" evidence="3">
    <location>
        <position position="330"/>
    </location>
    <ligand>
        <name>CTP</name>
        <dbReference type="ChEBI" id="CHEBI:37563"/>
    </ligand>
</feature>
<comment type="function">
    <text evidence="3">Catalyzes two sequential steps in the biosynthesis of coenzyme A. In the first step cysteine is conjugated to 4'-phosphopantothenate to form 4-phosphopantothenoylcysteine. In the second step the latter compound is decarboxylated to form 4'-phosphopantotheine.</text>
</comment>
<comment type="pathway">
    <text evidence="3 4">Cofactor biosynthesis; coenzyme A biosynthesis; CoA from (R)-pantothenate: step 2/5.</text>
</comment>
<dbReference type="Gene3D" id="3.40.50.10300">
    <property type="entry name" value="CoaB-like"/>
    <property type="match status" value="1"/>
</dbReference>
<keyword evidence="3 4" id="KW-0285">Flavoprotein</keyword>
<dbReference type="Pfam" id="PF02441">
    <property type="entry name" value="Flavoprotein"/>
    <property type="match status" value="1"/>
</dbReference>
<dbReference type="GO" id="GO:0015941">
    <property type="term" value="P:pantothenate catabolic process"/>
    <property type="evidence" value="ECO:0007669"/>
    <property type="project" value="InterPro"/>
</dbReference>
<comment type="cofactor">
    <cofactor evidence="3">
        <name>Mg(2+)</name>
        <dbReference type="ChEBI" id="CHEBI:18420"/>
    </cofactor>
</comment>
<dbReference type="InterPro" id="IPR003382">
    <property type="entry name" value="Flavoprotein"/>
</dbReference>
<organism evidence="7 8">
    <name type="scientific">Crocosphaera watsonii WH 8501</name>
    <dbReference type="NCBI Taxonomy" id="165597"/>
    <lineage>
        <taxon>Bacteria</taxon>
        <taxon>Bacillati</taxon>
        <taxon>Cyanobacteriota</taxon>
        <taxon>Cyanophyceae</taxon>
        <taxon>Oscillatoriophycideae</taxon>
        <taxon>Chroococcales</taxon>
        <taxon>Aphanothecaceae</taxon>
        <taxon>Crocosphaera</taxon>
    </lineage>
</organism>
<comment type="cofactor">
    <cofactor evidence="3">
        <name>FMN</name>
        <dbReference type="ChEBI" id="CHEBI:58210"/>
    </cofactor>
    <text evidence="3">Binds 1 FMN per subunit.</text>
</comment>
<feature type="region of interest" description="Phosphopantothenoylcysteine decarboxylase" evidence="3">
    <location>
        <begin position="1"/>
        <end position="193"/>
    </location>
</feature>
<dbReference type="Pfam" id="PF04127">
    <property type="entry name" value="DFP"/>
    <property type="match status" value="1"/>
</dbReference>
<evidence type="ECO:0000259" key="6">
    <source>
        <dbReference type="Pfam" id="PF04127"/>
    </source>
</evidence>
<name>Q4BWP5_CROWT</name>
<keyword evidence="2 3" id="KW-0456">Lyase</keyword>
<dbReference type="SUPFAM" id="SSF102645">
    <property type="entry name" value="CoaB-like"/>
    <property type="match status" value="1"/>
</dbReference>
<dbReference type="EC" id="4.1.1.36" evidence="3"/>
<dbReference type="GO" id="GO:0004633">
    <property type="term" value="F:phosphopantothenoylcysteine decarboxylase activity"/>
    <property type="evidence" value="ECO:0007669"/>
    <property type="project" value="UniProtKB-UniRule"/>
</dbReference>
<dbReference type="RefSeq" id="WP_007307881.1">
    <property type="nucleotide sequence ID" value="NZ_AADV02000155.1"/>
</dbReference>
<evidence type="ECO:0000256" key="4">
    <source>
        <dbReference type="RuleBase" id="RU364078"/>
    </source>
</evidence>
<evidence type="ECO:0000256" key="1">
    <source>
        <dbReference type="ARBA" id="ARBA00022793"/>
    </source>
</evidence>
<dbReference type="Proteomes" id="UP000003922">
    <property type="component" value="Unassembled WGS sequence"/>
</dbReference>
<keyword evidence="1 3" id="KW-0210">Decarboxylase</keyword>
<dbReference type="Gene3D" id="3.40.50.1950">
    <property type="entry name" value="Flavin prenyltransferase-like"/>
    <property type="match status" value="1"/>
</dbReference>
<dbReference type="GO" id="GO:0004632">
    <property type="term" value="F:phosphopantothenate--cysteine ligase activity"/>
    <property type="evidence" value="ECO:0007669"/>
    <property type="project" value="UniProtKB-UniRule"/>
</dbReference>
<dbReference type="EMBL" id="AADV02000155">
    <property type="protein sequence ID" value="EAM48324.1"/>
    <property type="molecule type" value="Genomic_DNA"/>
</dbReference>
<comment type="pathway">
    <text evidence="3 4">Cofactor biosynthesis; coenzyme A biosynthesis; CoA from (R)-pantothenate: step 3/5.</text>
</comment>
<feature type="binding site" evidence="3">
    <location>
        <position position="295"/>
    </location>
    <ligand>
        <name>CTP</name>
        <dbReference type="ChEBI" id="CHEBI:37563"/>
    </ligand>
</feature>
<reference evidence="7" key="1">
    <citation type="submission" date="2004-02" db="EMBL/GenBank/DDBJ databases">
        <authorList>
            <consortium name="DOE Joint Genome Institute"/>
        </authorList>
    </citation>
    <scope>NUCLEOTIDE SEQUENCE [LARGE SCALE GENOMIC DNA]</scope>
    <source>
        <strain evidence="7">WH 8501</strain>
    </source>
</reference>
<dbReference type="SUPFAM" id="SSF52507">
    <property type="entry name" value="Homo-oligomeric flavin-containing Cys decarboxylases, HFCD"/>
    <property type="match status" value="1"/>
</dbReference>
<dbReference type="OrthoDB" id="9802554at2"/>
<dbReference type="InterPro" id="IPR035929">
    <property type="entry name" value="CoaB-like_sf"/>
</dbReference>
<dbReference type="InterPro" id="IPR036551">
    <property type="entry name" value="Flavin_trans-like"/>
</dbReference>
<comment type="caution">
    <text evidence="7">The sequence shown here is derived from an EMBL/GenBank/DDBJ whole genome shotgun (WGS) entry which is preliminary data.</text>
</comment>
<dbReference type="InterPro" id="IPR005252">
    <property type="entry name" value="CoaBC"/>
</dbReference>
<evidence type="ECO:0000313" key="8">
    <source>
        <dbReference type="Proteomes" id="UP000003922"/>
    </source>
</evidence>
<dbReference type="HAMAP" id="MF_02225">
    <property type="entry name" value="CoaBC"/>
    <property type="match status" value="1"/>
</dbReference>
<comment type="catalytic activity">
    <reaction evidence="3 4">
        <text>N-[(R)-4-phosphopantothenoyl]-L-cysteine + H(+) = (R)-4'-phosphopantetheine + CO2</text>
        <dbReference type="Rhea" id="RHEA:16793"/>
        <dbReference type="ChEBI" id="CHEBI:15378"/>
        <dbReference type="ChEBI" id="CHEBI:16526"/>
        <dbReference type="ChEBI" id="CHEBI:59458"/>
        <dbReference type="ChEBI" id="CHEBI:61723"/>
        <dbReference type="EC" id="4.1.1.36"/>
    </reaction>
</comment>
<sequence>MLKSKSILIGIGGGIAAYKVCEVISSLFQEGAEVRVILTETAQRFITPLTVATLSRHQAYTDQDFWQATHSRPLHIALGEEADLLLIAPLTANTLAKLTYGLADNLLSNTVLASRCPILLAPAMNTEMWEQPVIQRNWQQLQLDTRYHSIGPGSGLLACDRIGAGRMAEPREIITKLHSLIYTQGQQDFQGKRILISGGGTRENLDPVRFLGNPSTGKMGLALAQAASDRGAIVTLIHGPIAPELLPQSPNYNLIPIVTAEEMEAAMINHLKESEIIIMSAAVADVKPAHYTNYKLPKKELSLNLKLESVVDILAKLGTLKKDYQTLIGFAAQTGDIVNPALDKLKRKNLDIIVANPIDKAEAGFGTNTNQAIFIDNKGKQETIDSCSKLELAHRLLDFVKVS</sequence>
<dbReference type="KEGG" id="cwa:CwatDRAFT_0895"/>
<dbReference type="AlphaFoldDB" id="Q4BWP5"/>
<evidence type="ECO:0000256" key="3">
    <source>
        <dbReference type="HAMAP-Rule" id="MF_02225"/>
    </source>
</evidence>
<comment type="catalytic activity">
    <reaction evidence="3 4">
        <text>(R)-4'-phosphopantothenate + L-cysteine + CTP = N-[(R)-4-phosphopantothenoyl]-L-cysteine + CMP + diphosphate + H(+)</text>
        <dbReference type="Rhea" id="RHEA:19397"/>
        <dbReference type="ChEBI" id="CHEBI:10986"/>
        <dbReference type="ChEBI" id="CHEBI:15378"/>
        <dbReference type="ChEBI" id="CHEBI:33019"/>
        <dbReference type="ChEBI" id="CHEBI:35235"/>
        <dbReference type="ChEBI" id="CHEBI:37563"/>
        <dbReference type="ChEBI" id="CHEBI:59458"/>
        <dbReference type="ChEBI" id="CHEBI:60377"/>
        <dbReference type="EC" id="6.3.2.5"/>
    </reaction>
</comment>
<dbReference type="PANTHER" id="PTHR14359">
    <property type="entry name" value="HOMO-OLIGOMERIC FLAVIN CONTAINING CYS DECARBOXYLASE FAMILY"/>
    <property type="match status" value="1"/>
</dbReference>
<keyword evidence="8" id="KW-1185">Reference proteome</keyword>
<dbReference type="NCBIfam" id="TIGR00521">
    <property type="entry name" value="coaBC_dfp"/>
    <property type="match status" value="1"/>
</dbReference>
<keyword evidence="3" id="KW-0479">Metal-binding</keyword>
<gene>
    <name evidence="3" type="primary">coaBC</name>
    <name evidence="7" type="ORF">CwatDRAFT_0895</name>
</gene>
<feature type="region of interest" description="Phosphopantothenate--cysteine ligase" evidence="3">
    <location>
        <begin position="194"/>
        <end position="403"/>
    </location>
</feature>
<comment type="similarity">
    <text evidence="3 4">In the N-terminal section; belongs to the HFCD (homo-oligomeric flavin containing Cys decarboxylase) superfamily.</text>
</comment>
<evidence type="ECO:0000259" key="5">
    <source>
        <dbReference type="Pfam" id="PF02441"/>
    </source>
</evidence>
<protein>
    <recommendedName>
        <fullName evidence="3">Coenzyme A biosynthesis bifunctional protein CoaBC</fullName>
    </recommendedName>
    <alternativeName>
        <fullName evidence="3">DNA/pantothenate metabolism flavoprotein</fullName>
    </alternativeName>
    <alternativeName>
        <fullName evidence="3">Phosphopantothenoylcysteine synthetase/decarboxylase</fullName>
        <shortName evidence="3">PPCS-PPCDC</shortName>
    </alternativeName>
    <domain>
        <recommendedName>
            <fullName evidence="3">Phosphopantothenoylcysteine decarboxylase</fullName>
            <shortName evidence="3">PPC decarboxylase</shortName>
            <shortName evidence="3">PPC-DC</shortName>
            <ecNumber evidence="3">4.1.1.36</ecNumber>
        </recommendedName>
        <alternativeName>
            <fullName evidence="3">CoaC</fullName>
        </alternativeName>
    </domain>
    <domain>
        <recommendedName>
            <fullName evidence="3">Phosphopantothenate--cysteine ligase</fullName>
            <ecNumber evidence="3">6.3.2.5</ecNumber>
        </recommendedName>
        <alternativeName>
            <fullName evidence="3">CoaB</fullName>
        </alternativeName>
        <alternativeName>
            <fullName evidence="3">Phosphopantothenoylcysteine synthetase</fullName>
            <shortName evidence="3">PPC synthetase</shortName>
            <shortName evidence="3">PPC-S</shortName>
        </alternativeName>
    </domain>
</protein>
<proteinExistence type="inferred from homology"/>
<feature type="binding site" evidence="3">
    <location>
        <position position="348"/>
    </location>
    <ligand>
        <name>CTP</name>
        <dbReference type="ChEBI" id="CHEBI:37563"/>
    </ligand>
</feature>
<comment type="function">
    <text evidence="4">Catalyzes two steps in the biosynthesis of coenzyme A. In the first step cysteine is conjugated to 4'-phosphopantothenate to form 4-phosphopantothenoylcysteine, in the latter compound is decarboxylated to form 4'-phosphopantotheine.</text>
</comment>
<dbReference type="PANTHER" id="PTHR14359:SF6">
    <property type="entry name" value="PHOSPHOPANTOTHENOYLCYSTEINE DECARBOXYLASE"/>
    <property type="match status" value="1"/>
</dbReference>
<dbReference type="GO" id="GO:0015937">
    <property type="term" value="P:coenzyme A biosynthetic process"/>
    <property type="evidence" value="ECO:0007669"/>
    <property type="project" value="UniProtKB-UniRule"/>
</dbReference>
<keyword evidence="3" id="KW-0511">Multifunctional enzyme</keyword>
<reference evidence="7" key="3">
    <citation type="submission" date="2016-12" db="EMBL/GenBank/DDBJ databases">
        <title>Annotation of the draft genome assembly of Crocosphaera watsonii WH 8501.</title>
        <authorList>
            <consortium name="US DOE Joint Genome Institute (JGI-ORNL)"/>
            <person name="Larimer F."/>
            <person name="Land M."/>
        </authorList>
    </citation>
    <scope>NUCLEOTIDE SEQUENCE</scope>
    <source>
        <strain evidence="7">WH 8501</strain>
    </source>
</reference>
<feature type="active site" description="Proton donor" evidence="3">
    <location>
        <position position="159"/>
    </location>
</feature>
<dbReference type="InterPro" id="IPR007085">
    <property type="entry name" value="DNA/pantothenate-metab_flavo_C"/>
</dbReference>
<comment type="similarity">
    <text evidence="3 4">In the C-terminal section; belongs to the PPC synthetase family.</text>
</comment>
<feature type="binding site" evidence="3">
    <location>
        <position position="285"/>
    </location>
    <ligand>
        <name>CTP</name>
        <dbReference type="ChEBI" id="CHEBI:37563"/>
    </ligand>
</feature>
<keyword evidence="3" id="KW-0460">Magnesium</keyword>